<dbReference type="SUPFAM" id="SSF161025">
    <property type="entry name" value="Photosystem II 10 kDa phosphoprotein PsbH"/>
    <property type="match status" value="1"/>
</dbReference>
<evidence type="ECO:0000256" key="2">
    <source>
        <dbReference type="ARBA" id="ARBA00022553"/>
    </source>
</evidence>
<dbReference type="InterPro" id="IPR036863">
    <property type="entry name" value="PSII_PsbH_sf"/>
</dbReference>
<sequence>MDVAITLFAVFLSILLGIYNSSALLDIISLK</sequence>
<comment type="subcellular location">
    <subcellularLocation>
        <location evidence="1">Plastid</location>
        <location evidence="1">Chloroplast thylakoid membrane</location>
        <topology evidence="1">Single-pass membrane protein</topology>
    </subcellularLocation>
</comment>
<dbReference type="Gene3D" id="1.20.5.880">
    <property type="entry name" value="Photosystem II reaction center protein H"/>
    <property type="match status" value="1"/>
</dbReference>
<keyword evidence="4" id="KW-1185">Reference proteome</keyword>
<dbReference type="Proteomes" id="UP001227230">
    <property type="component" value="Chromosome 3"/>
</dbReference>
<proteinExistence type="predicted"/>
<gene>
    <name evidence="3" type="ORF">VitviT2T_003807</name>
</gene>
<evidence type="ECO:0000256" key="1">
    <source>
        <dbReference type="ARBA" id="ARBA00004581"/>
    </source>
</evidence>
<keyword evidence="2" id="KW-0597">Phosphoprotein</keyword>
<dbReference type="EMBL" id="CP126650">
    <property type="protein sequence ID" value="WJZ84192.1"/>
    <property type="molecule type" value="Genomic_DNA"/>
</dbReference>
<accession>A0ABY9BMN3</accession>
<organism evidence="3 4">
    <name type="scientific">Vitis vinifera</name>
    <name type="common">Grape</name>
    <dbReference type="NCBI Taxonomy" id="29760"/>
    <lineage>
        <taxon>Eukaryota</taxon>
        <taxon>Viridiplantae</taxon>
        <taxon>Streptophyta</taxon>
        <taxon>Embryophyta</taxon>
        <taxon>Tracheophyta</taxon>
        <taxon>Spermatophyta</taxon>
        <taxon>Magnoliopsida</taxon>
        <taxon>eudicotyledons</taxon>
        <taxon>Gunneridae</taxon>
        <taxon>Pentapetalae</taxon>
        <taxon>rosids</taxon>
        <taxon>Vitales</taxon>
        <taxon>Vitaceae</taxon>
        <taxon>Viteae</taxon>
        <taxon>Vitis</taxon>
    </lineage>
</organism>
<reference evidence="3 4" key="1">
    <citation type="journal article" date="2023" name="Hortic Res">
        <title>The complete reference genome for grapevine (Vitis vinifera L.) genetics and breeding.</title>
        <authorList>
            <person name="Shi X."/>
            <person name="Cao S."/>
            <person name="Wang X."/>
            <person name="Huang S."/>
            <person name="Wang Y."/>
            <person name="Liu Z."/>
            <person name="Liu W."/>
            <person name="Leng X."/>
            <person name="Peng Y."/>
            <person name="Wang N."/>
            <person name="Wang Y."/>
            <person name="Ma Z."/>
            <person name="Xu X."/>
            <person name="Zhang F."/>
            <person name="Xue H."/>
            <person name="Zhong H."/>
            <person name="Wang Y."/>
            <person name="Zhang K."/>
            <person name="Velt A."/>
            <person name="Avia K."/>
            <person name="Holtgrawe D."/>
            <person name="Grimplet J."/>
            <person name="Matus J.T."/>
            <person name="Ware D."/>
            <person name="Wu X."/>
            <person name="Wang H."/>
            <person name="Liu C."/>
            <person name="Fang Y."/>
            <person name="Rustenholz C."/>
            <person name="Cheng Z."/>
            <person name="Xiao H."/>
            <person name="Zhou Y."/>
        </authorList>
    </citation>
    <scope>NUCLEOTIDE SEQUENCE [LARGE SCALE GENOMIC DNA]</scope>
    <source>
        <strain evidence="4">cv. Pinot noir / PN40024</strain>
        <tissue evidence="3">Leaf</tissue>
    </source>
</reference>
<name>A0ABY9BMN3_VITVI</name>
<evidence type="ECO:0000313" key="3">
    <source>
        <dbReference type="EMBL" id="WJZ84192.1"/>
    </source>
</evidence>
<evidence type="ECO:0000313" key="4">
    <source>
        <dbReference type="Proteomes" id="UP001227230"/>
    </source>
</evidence>
<protein>
    <submittedName>
        <fullName evidence="3">Uncharacterized protein</fullName>
    </submittedName>
</protein>
<dbReference type="InterPro" id="IPR001056">
    <property type="entry name" value="PSII_PsbH"/>
</dbReference>
<dbReference type="Pfam" id="PF00737">
    <property type="entry name" value="PsbH"/>
    <property type="match status" value="1"/>
</dbReference>